<organism evidence="2 3">
    <name type="scientific">Euzebyella marina</name>
    <dbReference type="NCBI Taxonomy" id="1761453"/>
    <lineage>
        <taxon>Bacteria</taxon>
        <taxon>Pseudomonadati</taxon>
        <taxon>Bacteroidota</taxon>
        <taxon>Flavobacteriia</taxon>
        <taxon>Flavobacteriales</taxon>
        <taxon>Flavobacteriaceae</taxon>
        <taxon>Euzebyella</taxon>
    </lineage>
</organism>
<dbReference type="CDD" id="cd02440">
    <property type="entry name" value="AdoMet_MTases"/>
    <property type="match status" value="1"/>
</dbReference>
<dbReference type="GO" id="GO:0032259">
    <property type="term" value="P:methylation"/>
    <property type="evidence" value="ECO:0007669"/>
    <property type="project" value="UniProtKB-KW"/>
</dbReference>
<dbReference type="SUPFAM" id="SSF53335">
    <property type="entry name" value="S-adenosyl-L-methionine-dependent methyltransferases"/>
    <property type="match status" value="1"/>
</dbReference>
<evidence type="ECO:0000259" key="1">
    <source>
        <dbReference type="Pfam" id="PF08241"/>
    </source>
</evidence>
<dbReference type="Gene3D" id="3.40.50.150">
    <property type="entry name" value="Vaccinia Virus protein VP39"/>
    <property type="match status" value="1"/>
</dbReference>
<dbReference type="OrthoDB" id="9797252at2"/>
<dbReference type="AlphaFoldDB" id="A0A3G2L3B7"/>
<dbReference type="PANTHER" id="PTHR45180">
    <property type="entry name" value="OS01G0307686 PROTEIN"/>
    <property type="match status" value="1"/>
</dbReference>
<dbReference type="RefSeq" id="WP_121847770.1">
    <property type="nucleotide sequence ID" value="NZ_CP032050.1"/>
</dbReference>
<gene>
    <name evidence="2" type="ORF">D1013_04650</name>
</gene>
<evidence type="ECO:0000313" key="2">
    <source>
        <dbReference type="EMBL" id="AYN66718.1"/>
    </source>
</evidence>
<proteinExistence type="predicted"/>
<keyword evidence="3" id="KW-1185">Reference proteome</keyword>
<sequence length="247" mass="28819">MKDNFSSQSDKYAKYRPTYPPTFFSYLDELLEKKDCAWDCGTGNGQVAYKLAKSFKKIMATDISKQQINNAAKANNIFYSIQPAEQTLFEDDLFDFIVVAQAVHWFDFEKFYAEVRRTAKKDALLCIVGYGIISVSPTVDALISDFYTNTIGSFWDKERLYIDEGYRTIPFPFEEISTPQFENRHLWSLDHLVGYLNTWSAVKHFVRRKGYNPVEELKEKLKTYWQANERKEVVFPILLRIGKLNEG</sequence>
<dbReference type="EMBL" id="CP032050">
    <property type="protein sequence ID" value="AYN66718.1"/>
    <property type="molecule type" value="Genomic_DNA"/>
</dbReference>
<dbReference type="GO" id="GO:0008757">
    <property type="term" value="F:S-adenosylmethionine-dependent methyltransferase activity"/>
    <property type="evidence" value="ECO:0007669"/>
    <property type="project" value="InterPro"/>
</dbReference>
<feature type="domain" description="Methyltransferase type 11" evidence="1">
    <location>
        <begin position="39"/>
        <end position="127"/>
    </location>
</feature>
<keyword evidence="2" id="KW-0808">Transferase</keyword>
<name>A0A3G2L3B7_9FLAO</name>
<reference evidence="2 3" key="1">
    <citation type="submission" date="2018-08" db="EMBL/GenBank/DDBJ databases">
        <title>The reduced genetic potential of extracellular carbohydrate catabolism in Euzebyella marina RN62, a Flavobacteriia bacterium isolated from the hadal water.</title>
        <authorList>
            <person name="Xue C."/>
        </authorList>
    </citation>
    <scope>NUCLEOTIDE SEQUENCE [LARGE SCALE GENOMIC DNA]</scope>
    <source>
        <strain evidence="2 3">RN62</strain>
    </source>
</reference>
<dbReference type="KEGG" id="emar:D1013_04650"/>
<dbReference type="Pfam" id="PF08241">
    <property type="entry name" value="Methyltransf_11"/>
    <property type="match status" value="1"/>
</dbReference>
<dbReference type="InterPro" id="IPR013216">
    <property type="entry name" value="Methyltransf_11"/>
</dbReference>
<dbReference type="PANTHER" id="PTHR45180:SF1">
    <property type="entry name" value="OS01G0307686 PROTEIN"/>
    <property type="match status" value="1"/>
</dbReference>
<dbReference type="InterPro" id="IPR029063">
    <property type="entry name" value="SAM-dependent_MTases_sf"/>
</dbReference>
<accession>A0A3G2L3B7</accession>
<evidence type="ECO:0000313" key="3">
    <source>
        <dbReference type="Proteomes" id="UP000276309"/>
    </source>
</evidence>
<dbReference type="Proteomes" id="UP000276309">
    <property type="component" value="Chromosome"/>
</dbReference>
<keyword evidence="2" id="KW-0489">Methyltransferase</keyword>
<protein>
    <submittedName>
        <fullName evidence="2">Class I SAM-dependent methyltransferase</fullName>
    </submittedName>
</protein>